<dbReference type="PROSITE" id="PS01096">
    <property type="entry name" value="PPIC_PPIASE_1"/>
    <property type="match status" value="1"/>
</dbReference>
<dbReference type="InterPro" id="IPR000297">
    <property type="entry name" value="PPIase_PpiC"/>
</dbReference>
<evidence type="ECO:0000256" key="5">
    <source>
        <dbReference type="ARBA" id="ARBA00023235"/>
    </source>
</evidence>
<dbReference type="InterPro" id="IPR027304">
    <property type="entry name" value="Trigger_fact/SurA_dom_sf"/>
</dbReference>
<feature type="domain" description="PpiC" evidence="8">
    <location>
        <begin position="142"/>
        <end position="237"/>
    </location>
</feature>
<keyword evidence="3 7" id="KW-0732">Signal</keyword>
<dbReference type="Proteomes" id="UP000326944">
    <property type="component" value="Chromosome"/>
</dbReference>
<protein>
    <recommendedName>
        <fullName evidence="2">peptidylprolyl isomerase</fullName>
        <ecNumber evidence="2">5.2.1.8</ecNumber>
    </recommendedName>
</protein>
<dbReference type="Gene3D" id="1.10.8.1040">
    <property type="match status" value="1"/>
</dbReference>
<dbReference type="InterPro" id="IPR046357">
    <property type="entry name" value="PPIase_dom_sf"/>
</dbReference>
<evidence type="ECO:0000256" key="1">
    <source>
        <dbReference type="ARBA" id="ARBA00000971"/>
    </source>
</evidence>
<evidence type="ECO:0000256" key="6">
    <source>
        <dbReference type="PROSITE-ProRule" id="PRU00278"/>
    </source>
</evidence>
<evidence type="ECO:0000256" key="2">
    <source>
        <dbReference type="ARBA" id="ARBA00013194"/>
    </source>
</evidence>
<evidence type="ECO:0000256" key="3">
    <source>
        <dbReference type="ARBA" id="ARBA00022729"/>
    </source>
</evidence>
<dbReference type="EC" id="5.2.1.8" evidence="2"/>
<proteinExistence type="predicted"/>
<dbReference type="Gene3D" id="3.10.50.40">
    <property type="match status" value="1"/>
</dbReference>
<name>A0A5P8P2J5_9BACT</name>
<keyword evidence="10" id="KW-1185">Reference proteome</keyword>
<dbReference type="Pfam" id="PF13145">
    <property type="entry name" value="Rotamase_2"/>
    <property type="match status" value="1"/>
</dbReference>
<sequence>MKLVTPFSLKKVAFSMAILSTLAAANTLVTVNGKAITQQEVDSELMQATQGRFNQVPADKQQQLRSQVLEQLVAKELIFEDAKKTGVMESQDFKDEYAKVIERVKKELAIQVWQKRELDKVNVSNKEVKKYYDDNKEEFDEKESVHARHILVKTENEAKDIVKQLKGLSGKNLENKFIDLAKSKSTGPSGPKGGDLGYFAQGQMVPEFNKEVFSMKVGTISNPVKTQFGHHVIYLQDKKASKTRAFTEVKPFIEQRLKMEKFKSVMQTKMMALKNKATIK</sequence>
<dbReference type="SUPFAM" id="SSF109998">
    <property type="entry name" value="Triger factor/SurA peptide-binding domain-like"/>
    <property type="match status" value="1"/>
</dbReference>
<evidence type="ECO:0000313" key="10">
    <source>
        <dbReference type="Proteomes" id="UP000326944"/>
    </source>
</evidence>
<evidence type="ECO:0000256" key="7">
    <source>
        <dbReference type="SAM" id="SignalP"/>
    </source>
</evidence>
<dbReference type="InterPro" id="IPR023058">
    <property type="entry name" value="PPIase_PpiC_CS"/>
</dbReference>
<feature type="chain" id="PRO_5024930875" description="peptidylprolyl isomerase" evidence="7">
    <location>
        <begin position="26"/>
        <end position="280"/>
    </location>
</feature>
<dbReference type="SUPFAM" id="SSF54534">
    <property type="entry name" value="FKBP-like"/>
    <property type="match status" value="1"/>
</dbReference>
<evidence type="ECO:0000259" key="8">
    <source>
        <dbReference type="PROSITE" id="PS50198"/>
    </source>
</evidence>
<keyword evidence="4 6" id="KW-0697">Rotamase</keyword>
<dbReference type="InterPro" id="IPR050245">
    <property type="entry name" value="PrsA_foldase"/>
</dbReference>
<dbReference type="OrthoDB" id="14196at2"/>
<accession>A0A5P8P2J5</accession>
<evidence type="ECO:0000313" key="9">
    <source>
        <dbReference type="EMBL" id="QFR49827.1"/>
    </source>
</evidence>
<dbReference type="GO" id="GO:0003755">
    <property type="term" value="F:peptidyl-prolyl cis-trans isomerase activity"/>
    <property type="evidence" value="ECO:0007669"/>
    <property type="project" value="UniProtKB-KW"/>
</dbReference>
<organism evidence="9 10">
    <name type="scientific">Sulfurimonas lithotrophica</name>
    <dbReference type="NCBI Taxonomy" id="2590022"/>
    <lineage>
        <taxon>Bacteria</taxon>
        <taxon>Pseudomonadati</taxon>
        <taxon>Campylobacterota</taxon>
        <taxon>Epsilonproteobacteria</taxon>
        <taxon>Campylobacterales</taxon>
        <taxon>Sulfurimonadaceae</taxon>
        <taxon>Sulfurimonas</taxon>
    </lineage>
</organism>
<dbReference type="RefSeq" id="WP_152307774.1">
    <property type="nucleotide sequence ID" value="NZ_CP043617.1"/>
</dbReference>
<dbReference type="PROSITE" id="PS50198">
    <property type="entry name" value="PPIC_PPIASE_2"/>
    <property type="match status" value="1"/>
</dbReference>
<keyword evidence="5 6" id="KW-0413">Isomerase</keyword>
<gene>
    <name evidence="9" type="ORF">FJR48_08850</name>
</gene>
<dbReference type="PANTHER" id="PTHR47245">
    <property type="entry name" value="PEPTIDYLPROLYL ISOMERASE"/>
    <property type="match status" value="1"/>
</dbReference>
<dbReference type="KEGG" id="sulg:FJR48_08850"/>
<feature type="signal peptide" evidence="7">
    <location>
        <begin position="1"/>
        <end position="25"/>
    </location>
</feature>
<dbReference type="AlphaFoldDB" id="A0A5P8P2J5"/>
<dbReference type="PANTHER" id="PTHR47245:SF1">
    <property type="entry name" value="FOLDASE PROTEIN PRSA"/>
    <property type="match status" value="1"/>
</dbReference>
<dbReference type="Pfam" id="PF13623">
    <property type="entry name" value="SurA_N_2"/>
    <property type="match status" value="1"/>
</dbReference>
<comment type="catalytic activity">
    <reaction evidence="1">
        <text>[protein]-peptidylproline (omega=180) = [protein]-peptidylproline (omega=0)</text>
        <dbReference type="Rhea" id="RHEA:16237"/>
        <dbReference type="Rhea" id="RHEA-COMP:10747"/>
        <dbReference type="Rhea" id="RHEA-COMP:10748"/>
        <dbReference type="ChEBI" id="CHEBI:83833"/>
        <dbReference type="ChEBI" id="CHEBI:83834"/>
        <dbReference type="EC" id="5.2.1.8"/>
    </reaction>
</comment>
<reference evidence="9 10" key="1">
    <citation type="submission" date="2019-09" db="EMBL/GenBank/DDBJ databases">
        <title>Sulfurimonas gotlandica sp. nov., a chemoautotrophic and psychrotolerant epsilonproteobacterium isolated from a pelagic redoxcline, and an emended description of the genus Sulfurimonas.</title>
        <authorList>
            <person name="Wang S."/>
            <person name="Jiang L."/>
            <person name="Shao S."/>
        </authorList>
    </citation>
    <scope>NUCLEOTIDE SEQUENCE [LARGE SCALE GENOMIC DNA]</scope>
    <source>
        <strain evidence="9 10">GYSZ_1</strain>
    </source>
</reference>
<dbReference type="EMBL" id="CP043617">
    <property type="protein sequence ID" value="QFR49827.1"/>
    <property type="molecule type" value="Genomic_DNA"/>
</dbReference>
<evidence type="ECO:0000256" key="4">
    <source>
        <dbReference type="ARBA" id="ARBA00023110"/>
    </source>
</evidence>